<protein>
    <recommendedName>
        <fullName evidence="7">Type II secretion system protein GspF domain-containing protein</fullName>
    </recommendedName>
</protein>
<evidence type="ECO:0000256" key="4">
    <source>
        <dbReference type="ARBA" id="ARBA00022989"/>
    </source>
</evidence>
<keyword evidence="4 6" id="KW-1133">Transmembrane helix</keyword>
<reference evidence="8" key="1">
    <citation type="journal article" date="2015" name="Nature">
        <title>Complex archaea that bridge the gap between prokaryotes and eukaryotes.</title>
        <authorList>
            <person name="Spang A."/>
            <person name="Saw J.H."/>
            <person name="Jorgensen S.L."/>
            <person name="Zaremba-Niedzwiedzka K."/>
            <person name="Martijn J."/>
            <person name="Lind A.E."/>
            <person name="van Eijk R."/>
            <person name="Schleper C."/>
            <person name="Guy L."/>
            <person name="Ettema T.J."/>
        </authorList>
    </citation>
    <scope>NUCLEOTIDE SEQUENCE</scope>
</reference>
<dbReference type="AlphaFoldDB" id="A0A0F9U8K1"/>
<comment type="caution">
    <text evidence="8">The sequence shown here is derived from an EMBL/GenBank/DDBJ whole genome shotgun (WGS) entry which is preliminary data.</text>
</comment>
<feature type="transmembrane region" description="Helical" evidence="6">
    <location>
        <begin position="208"/>
        <end position="227"/>
    </location>
</feature>
<keyword evidence="2" id="KW-1003">Cell membrane</keyword>
<feature type="domain" description="Type II secretion system protein GspF" evidence="7">
    <location>
        <begin position="81"/>
        <end position="175"/>
    </location>
</feature>
<evidence type="ECO:0000256" key="3">
    <source>
        <dbReference type="ARBA" id="ARBA00022692"/>
    </source>
</evidence>
<name>A0A0F9U8K1_9ZZZZ</name>
<dbReference type="Gene3D" id="1.20.81.30">
    <property type="entry name" value="Type II secretion system (T2SS), domain F"/>
    <property type="match status" value="1"/>
</dbReference>
<evidence type="ECO:0000256" key="6">
    <source>
        <dbReference type="SAM" id="Phobius"/>
    </source>
</evidence>
<comment type="subcellular location">
    <subcellularLocation>
        <location evidence="1">Cell membrane</location>
        <topology evidence="1">Multi-pass membrane protein</topology>
    </subcellularLocation>
</comment>
<dbReference type="InterPro" id="IPR042094">
    <property type="entry name" value="T2SS_GspF_sf"/>
</dbReference>
<gene>
    <name evidence="8" type="ORF">LCGC14_0236820</name>
</gene>
<evidence type="ECO:0000313" key="8">
    <source>
        <dbReference type="EMBL" id="KKN89550.1"/>
    </source>
</evidence>
<evidence type="ECO:0000259" key="7">
    <source>
        <dbReference type="Pfam" id="PF00482"/>
    </source>
</evidence>
<dbReference type="EMBL" id="LAZR01000117">
    <property type="protein sequence ID" value="KKN89550.1"/>
    <property type="molecule type" value="Genomic_DNA"/>
</dbReference>
<accession>A0A0F9U8K1</accession>
<dbReference type="Pfam" id="PF00482">
    <property type="entry name" value="T2SSF"/>
    <property type="match status" value="1"/>
</dbReference>
<keyword evidence="3 6" id="KW-0812">Transmembrane</keyword>
<organism evidence="8">
    <name type="scientific">marine sediment metagenome</name>
    <dbReference type="NCBI Taxonomy" id="412755"/>
    <lineage>
        <taxon>unclassified sequences</taxon>
        <taxon>metagenomes</taxon>
        <taxon>ecological metagenomes</taxon>
    </lineage>
</organism>
<dbReference type="InterPro" id="IPR018076">
    <property type="entry name" value="T2SS_GspF_dom"/>
</dbReference>
<dbReference type="GO" id="GO:0005886">
    <property type="term" value="C:plasma membrane"/>
    <property type="evidence" value="ECO:0007669"/>
    <property type="project" value="UniProtKB-SubCell"/>
</dbReference>
<feature type="transmembrane region" description="Helical" evidence="6">
    <location>
        <begin position="154"/>
        <end position="178"/>
    </location>
</feature>
<evidence type="ECO:0000256" key="1">
    <source>
        <dbReference type="ARBA" id="ARBA00004651"/>
    </source>
</evidence>
<proteinExistence type="predicted"/>
<evidence type="ECO:0000256" key="2">
    <source>
        <dbReference type="ARBA" id="ARBA00022475"/>
    </source>
</evidence>
<sequence length="386" mass="43339">MAFFLVKFIGQEGTILTKRVEAVTQEEAISLSGVSDNVIQSVVVDHFGGIRAALTDRRLPMNEQVLALITLASKLESGKTLGRAILESVDFEKLGISREDLARCDLPAEYFKLLRFDETALLLADAGDRSGKLADSLKRAAETLRSRERTRKEFAKPMFTAVLYGIVGVAAGIGFPLFGGSMMHKFVYEQKLPIEVTKISEILMGLNTLYSTQWHLMLLAVVLGFVFKKRLWEVTRGWPVLQLFDNRTRVKRGLEFIQAYQLLTTSGYTNPMVFKFLHERSTGEPRIMYETAQQALVEGREIGEIFDDPAWPRIISQNLQGFEEQTPDGRARILENLTEALTEIFTQYSQRIAGLVGKIAMLVLVSSILLFALGFYVPLVTMRPGM</sequence>
<keyword evidence="5 6" id="KW-0472">Membrane</keyword>
<feature type="transmembrane region" description="Helical" evidence="6">
    <location>
        <begin position="359"/>
        <end position="379"/>
    </location>
</feature>
<evidence type="ECO:0000256" key="5">
    <source>
        <dbReference type="ARBA" id="ARBA00023136"/>
    </source>
</evidence>